<organism evidence="1">
    <name type="scientific">bioreactor metagenome</name>
    <dbReference type="NCBI Taxonomy" id="1076179"/>
    <lineage>
        <taxon>unclassified sequences</taxon>
        <taxon>metagenomes</taxon>
        <taxon>ecological metagenomes</taxon>
    </lineage>
</organism>
<name>A0A645AM32_9ZZZZ</name>
<comment type="caution">
    <text evidence="1">The sequence shown here is derived from an EMBL/GenBank/DDBJ whole genome shotgun (WGS) entry which is preliminary data.</text>
</comment>
<reference evidence="1" key="1">
    <citation type="submission" date="2019-08" db="EMBL/GenBank/DDBJ databases">
        <authorList>
            <person name="Kucharzyk K."/>
            <person name="Murdoch R.W."/>
            <person name="Higgins S."/>
            <person name="Loffler F."/>
        </authorList>
    </citation>
    <scope>NUCLEOTIDE SEQUENCE</scope>
</reference>
<dbReference type="AlphaFoldDB" id="A0A645AM32"/>
<sequence>MAVDQFAQLVVTVVVDQIEHRHGGGHPVVDVVHPVALLGDRVAGRAFPPDVDRVRQQIDGAGLEVGAQRDRVVLEQHRREHQAVVVPEAASPHLVPHHPVAHQQRHLADAGPHQAFGERLAVGPGGLQAALQAEPPDVAAGQVGAGLLQAGGELLEGPRGEQVVAVDEHQIAPARPADAQVAGRAGAGALLADHPEPRVGGTHLGGDRGRGIGGAVVDQDHLEVGEGLATDRVQARPDVLLDPVERHDGAHQWAHGTSSQRMPAS</sequence>
<dbReference type="EMBL" id="VSSQ01014703">
    <property type="protein sequence ID" value="MPM54219.1"/>
    <property type="molecule type" value="Genomic_DNA"/>
</dbReference>
<gene>
    <name evidence="1" type="ORF">SDC9_100993</name>
</gene>
<accession>A0A645AM32</accession>
<protein>
    <submittedName>
        <fullName evidence="1">Uncharacterized protein</fullName>
    </submittedName>
</protein>
<proteinExistence type="predicted"/>
<evidence type="ECO:0000313" key="1">
    <source>
        <dbReference type="EMBL" id="MPM54219.1"/>
    </source>
</evidence>